<dbReference type="Proteomes" id="UP000529852">
    <property type="component" value="Unassembled WGS sequence"/>
</dbReference>
<evidence type="ECO:0000313" key="2">
    <source>
        <dbReference type="Proteomes" id="UP000529852"/>
    </source>
</evidence>
<keyword evidence="2" id="KW-1185">Reference proteome</keyword>
<reference evidence="1 2" key="1">
    <citation type="submission" date="2019-09" db="EMBL/GenBank/DDBJ databases">
        <title>Bird 10,000 Genomes (B10K) Project - Family phase.</title>
        <authorList>
            <person name="Zhang G."/>
        </authorList>
    </citation>
    <scope>NUCLEOTIDE SEQUENCE [LARGE SCALE GENOMIC DNA]</scope>
    <source>
        <strain evidence="1">B10K-DU-003-06</strain>
    </source>
</reference>
<keyword evidence="1" id="KW-0436">Ligase</keyword>
<evidence type="ECO:0000313" key="1">
    <source>
        <dbReference type="EMBL" id="NWR94485.1"/>
    </source>
</evidence>
<sequence length="76" mass="8166">GGRGVLQLLGYTEESGEGLSFPPELEGPDHPRVASVTADVLVLRAEIDLLLANQHPNPQFFTEILLGEDEVRLGGD</sequence>
<feature type="non-terminal residue" evidence="1">
    <location>
        <position position="76"/>
    </location>
</feature>
<feature type="non-terminal residue" evidence="1">
    <location>
        <position position="1"/>
    </location>
</feature>
<dbReference type="AlphaFoldDB" id="A0A7K5BEL7"/>
<protein>
    <submittedName>
        <fullName evidence="1">RNF31 ligase</fullName>
    </submittedName>
</protein>
<proteinExistence type="predicted"/>
<comment type="caution">
    <text evidence="1">The sequence shown here is derived from an EMBL/GenBank/DDBJ whole genome shotgun (WGS) entry which is preliminary data.</text>
</comment>
<dbReference type="GO" id="GO:0016874">
    <property type="term" value="F:ligase activity"/>
    <property type="evidence" value="ECO:0007669"/>
    <property type="project" value="UniProtKB-KW"/>
</dbReference>
<accession>A0A7K5BEL7</accession>
<name>A0A7K5BEL7_9FURN</name>
<dbReference type="Gene3D" id="1.20.58.2190">
    <property type="match status" value="1"/>
</dbReference>
<gene>
    <name evidence="1" type="primary">Rnf31_2</name>
    <name evidence="1" type="ORF">FURFIG_R15078</name>
</gene>
<dbReference type="EMBL" id="VYZD01001676">
    <property type="protein sequence ID" value="NWR94485.1"/>
    <property type="molecule type" value="Genomic_DNA"/>
</dbReference>
<organism evidence="1 2">
    <name type="scientific">Furnarius figulus</name>
    <dbReference type="NCBI Taxonomy" id="463165"/>
    <lineage>
        <taxon>Eukaryota</taxon>
        <taxon>Metazoa</taxon>
        <taxon>Chordata</taxon>
        <taxon>Craniata</taxon>
        <taxon>Vertebrata</taxon>
        <taxon>Euteleostomi</taxon>
        <taxon>Archelosauria</taxon>
        <taxon>Archosauria</taxon>
        <taxon>Dinosauria</taxon>
        <taxon>Saurischia</taxon>
        <taxon>Theropoda</taxon>
        <taxon>Coelurosauria</taxon>
        <taxon>Aves</taxon>
        <taxon>Neognathae</taxon>
        <taxon>Neoaves</taxon>
        <taxon>Telluraves</taxon>
        <taxon>Australaves</taxon>
        <taxon>Passeriformes</taxon>
        <taxon>Furnariidae</taxon>
        <taxon>Furnarius</taxon>
    </lineage>
</organism>